<evidence type="ECO:0000256" key="5">
    <source>
        <dbReference type="ARBA" id="ARBA00023054"/>
    </source>
</evidence>
<feature type="region of interest" description="Disordered" evidence="7">
    <location>
        <begin position="881"/>
        <end position="954"/>
    </location>
</feature>
<dbReference type="PANTHER" id="PTHR14826:SF14">
    <property type="entry name" value="ANGIOMOTIN_C DOMAIN-CONTAINING PROTEIN"/>
    <property type="match status" value="1"/>
</dbReference>
<feature type="compositionally biased region" description="Acidic residues" evidence="7">
    <location>
        <begin position="945"/>
        <end position="954"/>
    </location>
</feature>
<evidence type="ECO:0000313" key="10">
    <source>
        <dbReference type="EMBL" id="KFD64995.1"/>
    </source>
</evidence>
<keyword evidence="8" id="KW-0732">Signal</keyword>
<feature type="compositionally biased region" description="Low complexity" evidence="7">
    <location>
        <begin position="834"/>
        <end position="843"/>
    </location>
</feature>
<feature type="coiled-coil region" evidence="6">
    <location>
        <begin position="507"/>
        <end position="586"/>
    </location>
</feature>
<feature type="signal peptide" evidence="8">
    <location>
        <begin position="1"/>
        <end position="24"/>
    </location>
</feature>
<dbReference type="GO" id="GO:0030036">
    <property type="term" value="P:actin cytoskeleton organization"/>
    <property type="evidence" value="ECO:0007669"/>
    <property type="project" value="TreeGrafter"/>
</dbReference>
<evidence type="ECO:0000256" key="2">
    <source>
        <dbReference type="ARBA" id="ARBA00010300"/>
    </source>
</evidence>
<protein>
    <recommendedName>
        <fullName evidence="9">Angiomotin C-terminal domain-containing protein</fullName>
    </recommendedName>
</protein>
<comment type="subcellular location">
    <subcellularLocation>
        <location evidence="1">Cell junction</location>
    </subcellularLocation>
</comment>
<feature type="coiled-coil region" evidence="6">
    <location>
        <begin position="612"/>
        <end position="731"/>
    </location>
</feature>
<evidence type="ECO:0000256" key="8">
    <source>
        <dbReference type="SAM" id="SignalP"/>
    </source>
</evidence>
<evidence type="ECO:0000256" key="1">
    <source>
        <dbReference type="ARBA" id="ARBA00004282"/>
    </source>
</evidence>
<feature type="compositionally biased region" description="Polar residues" evidence="7">
    <location>
        <begin position="369"/>
        <end position="385"/>
    </location>
</feature>
<dbReference type="PANTHER" id="PTHR14826">
    <property type="entry name" value="ANGIOMOTIN"/>
    <property type="match status" value="1"/>
</dbReference>
<accession>A0A085N699</accession>
<comment type="similarity">
    <text evidence="2">Belongs to the angiomotin family.</text>
</comment>
<dbReference type="EMBL" id="KL367546">
    <property type="protein sequence ID" value="KFD64995.1"/>
    <property type="molecule type" value="Genomic_DNA"/>
</dbReference>
<dbReference type="InterPro" id="IPR009114">
    <property type="entry name" value="Angiomotin"/>
</dbReference>
<feature type="chain" id="PRO_5001795739" description="Angiomotin C-terminal domain-containing protein" evidence="8">
    <location>
        <begin position="25"/>
        <end position="954"/>
    </location>
</feature>
<feature type="domain" description="Angiomotin C-terminal" evidence="9">
    <location>
        <begin position="562"/>
        <end position="755"/>
    </location>
</feature>
<feature type="region of interest" description="Disordered" evidence="7">
    <location>
        <begin position="343"/>
        <end position="385"/>
    </location>
</feature>
<sequence>MVGGGVSPAARLFLCLIFSDELRAVTWTLERSKSHLCFPNWNVCPGGQGMALQAPMAPLFAGEHCKNEFWFIEFTMSPCNNDEPESTNSLNQCEPVSGEQHPAARGHPSTSVVRVSSAHGARDKDTDALTRIRAGSSLAMHATPQGFHQPCIASRRSPEARAIQAVPPFGVREPVMPSNIPDECQVVKRLVREVVSGQLNPFPTTSASTNETGSGSDCASSSGGTLAMGNERQTLDIGQPPAYNSIFVKSLSPSAGAMSSQPNGENHQVLLMEKTSLSQPDVSRLPYSYLALSAQQKLLSNNAYTSSSAHMKPPFQQLEQMSQSLAVSQQSSHPLKQELPLHGLRHHSAPPPSYSGPRDSDATSPEEAVQQQADVQHQKSANNEADVSSRMIMLVNEENRYLRLELEGYIKKTFKLQQLELQYQKIHREYEDLVRRQEKREQLEQQMRSRMQAEITRLKDVNLHLQNQLESSLQQISYYQSEEVEDSELRHEITRRDMMIAQMITQNKELTAAKERHMIELEAQRETLEEQRSHIQILDKALSNAQERVLHAEDQLQKKEAYVQKSDELQRALHALQESMHKREENHKRVRADLEKKLAYLQIQKREHQPVASFSSRSLQDLENTIASLRKEIQEKEEQMLNLQSELVRWQEAYYVELKKQETAFSEASDTKDARIRVLEENSDKAEKLIETSQSETRRFLDDLRAAKGKINDLESRQQQLEALLAEKDAMINVLRRRQQATSDQDGVGRSEDVPSSFSEVFSPLDNSKQRLEAVRRRLLQSPSPSWCQNRIYQKHNKFISMDSSFALDDLEKGCRYTASLGRPVRNSRSALKTTSGAATTRTGSHHHSRTQSSGEVYGTSTCFGGSAKHNQKARDMLTLPARMKAKESPMVTARSRPRSADDHLLNADVLTGKEQARSDWSSDWRANDVANSSGSSDDKTVSPEESEEQLWNV</sequence>
<feature type="coiled-coil region" evidence="6">
    <location>
        <begin position="416"/>
        <end position="468"/>
    </location>
</feature>
<evidence type="ECO:0000256" key="6">
    <source>
        <dbReference type="SAM" id="Coils"/>
    </source>
</evidence>
<dbReference type="GO" id="GO:0031410">
    <property type="term" value="C:cytoplasmic vesicle"/>
    <property type="evidence" value="ECO:0007669"/>
    <property type="project" value="TreeGrafter"/>
</dbReference>
<gene>
    <name evidence="10" type="ORF">M514_12280</name>
</gene>
<dbReference type="GO" id="GO:0005886">
    <property type="term" value="C:plasma membrane"/>
    <property type="evidence" value="ECO:0007669"/>
    <property type="project" value="TreeGrafter"/>
</dbReference>
<dbReference type="InterPro" id="IPR024646">
    <property type="entry name" value="Angiomotin_C"/>
</dbReference>
<feature type="region of interest" description="Disordered" evidence="7">
    <location>
        <begin position="83"/>
        <end position="124"/>
    </location>
</feature>
<feature type="region of interest" description="Disordered" evidence="7">
    <location>
        <begin position="738"/>
        <end position="762"/>
    </location>
</feature>
<feature type="compositionally biased region" description="Low complexity" evidence="7">
    <location>
        <begin position="213"/>
        <end position="224"/>
    </location>
</feature>
<dbReference type="InterPro" id="IPR051747">
    <property type="entry name" value="Angiomotin-like"/>
</dbReference>
<reference evidence="10" key="1">
    <citation type="journal article" date="2014" name="Nat. Genet.">
        <title>Genome and transcriptome of the porcine whipworm Trichuris suis.</title>
        <authorList>
            <person name="Jex A.R."/>
            <person name="Nejsum P."/>
            <person name="Schwarz E.M."/>
            <person name="Hu L."/>
            <person name="Young N.D."/>
            <person name="Hall R.S."/>
            <person name="Korhonen P.K."/>
            <person name="Liao S."/>
            <person name="Thamsborg S."/>
            <person name="Xia J."/>
            <person name="Xu P."/>
            <person name="Wang S."/>
            <person name="Scheerlinck J.P."/>
            <person name="Hofmann A."/>
            <person name="Sternberg P.W."/>
            <person name="Wang J."/>
            <person name="Gasser R.B."/>
        </authorList>
    </citation>
    <scope>NUCLEOTIDE SEQUENCE [LARGE SCALE GENOMIC DNA]</scope>
    <source>
        <strain evidence="10">DCEP-RM93F</strain>
    </source>
</reference>
<keyword evidence="3" id="KW-0597">Phosphoprotein</keyword>
<dbReference type="Proteomes" id="UP000030758">
    <property type="component" value="Unassembled WGS sequence"/>
</dbReference>
<keyword evidence="4" id="KW-0965">Cell junction</keyword>
<dbReference type="PRINTS" id="PR01807">
    <property type="entry name" value="ANGIOMOTIN"/>
</dbReference>
<evidence type="ECO:0000256" key="4">
    <source>
        <dbReference type="ARBA" id="ARBA00022949"/>
    </source>
</evidence>
<keyword evidence="5 6" id="KW-0175">Coiled coil</keyword>
<organism evidence="10">
    <name type="scientific">Trichuris suis</name>
    <name type="common">pig whipworm</name>
    <dbReference type="NCBI Taxonomy" id="68888"/>
    <lineage>
        <taxon>Eukaryota</taxon>
        <taxon>Metazoa</taxon>
        <taxon>Ecdysozoa</taxon>
        <taxon>Nematoda</taxon>
        <taxon>Enoplea</taxon>
        <taxon>Dorylaimia</taxon>
        <taxon>Trichinellida</taxon>
        <taxon>Trichuridae</taxon>
        <taxon>Trichuris</taxon>
    </lineage>
</organism>
<dbReference type="GO" id="GO:0005923">
    <property type="term" value="C:bicellular tight junction"/>
    <property type="evidence" value="ECO:0007669"/>
    <property type="project" value="TreeGrafter"/>
</dbReference>
<feature type="compositionally biased region" description="Polar residues" evidence="7">
    <location>
        <begin position="201"/>
        <end position="212"/>
    </location>
</feature>
<evidence type="ECO:0000259" key="9">
    <source>
        <dbReference type="Pfam" id="PF12240"/>
    </source>
</evidence>
<feature type="region of interest" description="Disordered" evidence="7">
    <location>
        <begin position="827"/>
        <end position="858"/>
    </location>
</feature>
<dbReference type="Pfam" id="PF12240">
    <property type="entry name" value="Angiomotin_C"/>
    <property type="match status" value="1"/>
</dbReference>
<evidence type="ECO:0000256" key="3">
    <source>
        <dbReference type="ARBA" id="ARBA00022553"/>
    </source>
</evidence>
<proteinExistence type="inferred from homology"/>
<feature type="compositionally biased region" description="Basic and acidic residues" evidence="7">
    <location>
        <begin position="915"/>
        <end position="927"/>
    </location>
</feature>
<dbReference type="GO" id="GO:0030334">
    <property type="term" value="P:regulation of cell migration"/>
    <property type="evidence" value="ECO:0007669"/>
    <property type="project" value="TreeGrafter"/>
</dbReference>
<feature type="region of interest" description="Disordered" evidence="7">
    <location>
        <begin position="201"/>
        <end position="227"/>
    </location>
</feature>
<dbReference type="AlphaFoldDB" id="A0A085N699"/>
<evidence type="ECO:0000256" key="7">
    <source>
        <dbReference type="SAM" id="MobiDB-lite"/>
    </source>
</evidence>
<name>A0A085N699_9BILA</name>